<accession>A0A6C0EW35</accession>
<sequence>MELAFPLLALAGAFVISNQSTSSNSQKKKKIENYTNMGRQQNYLPNTNIPPQNYPVTNIKELVDTTTNYPNPNQASDKYFNQNAYEKKQNAGGKVGDHIQEMYSLTGNYVDTSNFEHNNMVPFYGGKIKGQVYGENMAETVLDNMVGSGSQIIKKIEQAPLFKPQEHMQWSNGAPNMSDFYQSRVNPGMVNNNVKPFESIHVGPGLDKGYTAEGSHGFNSGMEARNVWLPKTVDELRIATNPKLEYTLDNHQGPSYSHVQNVGKIGKVEKNHPDTFFIQTQDRWLTTTGQEKGEMLRSIQEDRPTTRSVTTQSYAGVAAPTEKNGGYAPQNFEEARRNELATNDVGHSSASNRGPHTDKDNAHKSHTNYTNNRATMRQPDTFRSGFSGAIGAVIAPLMDVFRPSRKEEYGSNIRVYGDAVSYSAQNYVINPNDVTSTTIKQTTLYQPNFYVGNQIEGGGYMTAEQQAIANQRDSTTCGSIGNAGGDAARSGNMNYSAAYMQTNNESKEKSVVSRTNQGNMQVFNQQMNVNIARIDGDRNNNRMWAPGPNGSGQTPLGMEQYGKVNAPIENRNIGCERISPDLLDVFRQNPYTHSLTSAV</sequence>
<feature type="region of interest" description="Disordered" evidence="1">
    <location>
        <begin position="343"/>
        <end position="379"/>
    </location>
</feature>
<evidence type="ECO:0000256" key="1">
    <source>
        <dbReference type="SAM" id="MobiDB-lite"/>
    </source>
</evidence>
<feature type="compositionally biased region" description="Polar residues" evidence="1">
    <location>
        <begin position="345"/>
        <end position="354"/>
    </location>
</feature>
<name>A0A6C0EW35_9ZZZZ</name>
<evidence type="ECO:0000313" key="3">
    <source>
        <dbReference type="EMBL" id="QHT32519.1"/>
    </source>
</evidence>
<dbReference type="EMBL" id="MN738944">
    <property type="protein sequence ID" value="QHT32519.1"/>
    <property type="molecule type" value="Genomic_DNA"/>
</dbReference>
<dbReference type="Pfam" id="PF19251">
    <property type="entry name" value="DUF5899"/>
    <property type="match status" value="1"/>
</dbReference>
<dbReference type="InterPro" id="IPR045418">
    <property type="entry name" value="P2_DUF5899"/>
</dbReference>
<proteinExistence type="predicted"/>
<organism evidence="3">
    <name type="scientific">viral metagenome</name>
    <dbReference type="NCBI Taxonomy" id="1070528"/>
    <lineage>
        <taxon>unclassified sequences</taxon>
        <taxon>metagenomes</taxon>
        <taxon>organismal metagenomes</taxon>
    </lineage>
</organism>
<evidence type="ECO:0000259" key="2">
    <source>
        <dbReference type="Pfam" id="PF19251"/>
    </source>
</evidence>
<feature type="domain" description="DUF5899" evidence="2">
    <location>
        <begin position="190"/>
        <end position="317"/>
    </location>
</feature>
<dbReference type="AlphaFoldDB" id="A0A6C0EW35"/>
<protein>
    <recommendedName>
        <fullName evidence="2">DUF5899 domain-containing protein</fullName>
    </recommendedName>
</protein>
<reference evidence="3" key="1">
    <citation type="journal article" date="2020" name="Nature">
        <title>Giant virus diversity and host interactions through global metagenomics.</title>
        <authorList>
            <person name="Schulz F."/>
            <person name="Roux S."/>
            <person name="Paez-Espino D."/>
            <person name="Jungbluth S."/>
            <person name="Walsh D.A."/>
            <person name="Denef V.J."/>
            <person name="McMahon K.D."/>
            <person name="Konstantinidis K.T."/>
            <person name="Eloe-Fadrosh E.A."/>
            <person name="Kyrpides N.C."/>
            <person name="Woyke T."/>
        </authorList>
    </citation>
    <scope>NUCLEOTIDE SEQUENCE</scope>
    <source>
        <strain evidence="3">GVMAG-M-3300009161-30</strain>
    </source>
</reference>